<dbReference type="InterPro" id="IPR020841">
    <property type="entry name" value="PKS_Beta-ketoAc_synthase_dom"/>
</dbReference>
<dbReference type="RefSeq" id="WP_330816421.1">
    <property type="nucleotide sequence ID" value="NZ_JAZBJO010000065.1"/>
</dbReference>
<dbReference type="SMART" id="SM00826">
    <property type="entry name" value="PKS_DH"/>
    <property type="match status" value="1"/>
</dbReference>
<dbReference type="InterPro" id="IPR001227">
    <property type="entry name" value="Ac_transferase_dom_sf"/>
</dbReference>
<dbReference type="InterPro" id="IPR049900">
    <property type="entry name" value="PKS_mFAS_DH"/>
</dbReference>
<dbReference type="InterPro" id="IPR016035">
    <property type="entry name" value="Acyl_Trfase/lysoPLipase"/>
</dbReference>
<comment type="pathway">
    <text evidence="1">Antibiotic biosynthesis.</text>
</comment>
<dbReference type="PANTHER" id="PTHR43775">
    <property type="entry name" value="FATTY ACID SYNTHASE"/>
    <property type="match status" value="1"/>
</dbReference>
<dbReference type="PANTHER" id="PTHR43775:SF51">
    <property type="entry name" value="INACTIVE PHENOLPHTHIOCEROL SYNTHESIS POLYKETIDE SYNTHASE TYPE I PKS1-RELATED"/>
    <property type="match status" value="1"/>
</dbReference>
<organism evidence="8 9">
    <name type="scientific">Streptomyces asiaticus subsp. ignotus</name>
    <dbReference type="NCBI Taxonomy" id="3098222"/>
    <lineage>
        <taxon>Bacteria</taxon>
        <taxon>Bacillati</taxon>
        <taxon>Actinomycetota</taxon>
        <taxon>Actinomycetes</taxon>
        <taxon>Kitasatosporales</taxon>
        <taxon>Streptomycetaceae</taxon>
        <taxon>Streptomyces</taxon>
        <taxon>Streptomyces violaceusniger group</taxon>
    </lineage>
</organism>
<evidence type="ECO:0000313" key="8">
    <source>
        <dbReference type="EMBL" id="MEE4599123.1"/>
    </source>
</evidence>
<dbReference type="Pfam" id="PF02801">
    <property type="entry name" value="Ketoacyl-synt_C"/>
    <property type="match status" value="1"/>
</dbReference>
<dbReference type="Gene3D" id="3.40.47.10">
    <property type="match status" value="1"/>
</dbReference>
<dbReference type="SUPFAM" id="SSF51735">
    <property type="entry name" value="NAD(P)-binding Rossmann-fold domains"/>
    <property type="match status" value="1"/>
</dbReference>
<evidence type="ECO:0000256" key="4">
    <source>
        <dbReference type="ARBA" id="ARBA00023315"/>
    </source>
</evidence>
<dbReference type="Gene3D" id="3.40.366.10">
    <property type="entry name" value="Malonyl-Coenzyme A Acyl Carrier Protein, domain 2"/>
    <property type="match status" value="1"/>
</dbReference>
<dbReference type="SMART" id="SM00825">
    <property type="entry name" value="PKS_KS"/>
    <property type="match status" value="1"/>
</dbReference>
<dbReference type="InterPro" id="IPR055123">
    <property type="entry name" value="SpnB-like_Rossmann"/>
</dbReference>
<dbReference type="InterPro" id="IPR032821">
    <property type="entry name" value="PKS_assoc"/>
</dbReference>
<dbReference type="SUPFAM" id="SSF55048">
    <property type="entry name" value="Probable ACP-binding domain of malonyl-CoA ACP transacylase"/>
    <property type="match status" value="1"/>
</dbReference>
<evidence type="ECO:0000259" key="7">
    <source>
        <dbReference type="PROSITE" id="PS52019"/>
    </source>
</evidence>
<keyword evidence="3" id="KW-0511">Multifunctional enzyme</keyword>
<dbReference type="InterPro" id="IPR020807">
    <property type="entry name" value="PKS_DH"/>
</dbReference>
<dbReference type="EMBL" id="JAZBJO010000065">
    <property type="protein sequence ID" value="MEE4599123.1"/>
    <property type="molecule type" value="Genomic_DNA"/>
</dbReference>
<dbReference type="Gene3D" id="3.10.129.110">
    <property type="entry name" value="Polyketide synthase dehydratase"/>
    <property type="match status" value="1"/>
</dbReference>
<keyword evidence="2" id="KW-0808">Transferase</keyword>
<dbReference type="Proteomes" id="UP001354709">
    <property type="component" value="Unassembled WGS sequence"/>
</dbReference>
<dbReference type="InterPro" id="IPR016036">
    <property type="entry name" value="Malonyl_transacylase_ACP-bd"/>
</dbReference>
<dbReference type="InterPro" id="IPR049551">
    <property type="entry name" value="PKS_DH_C"/>
</dbReference>
<dbReference type="InterPro" id="IPR016039">
    <property type="entry name" value="Thiolase-like"/>
</dbReference>
<dbReference type="Pfam" id="PF22953">
    <property type="entry name" value="SpnB_Rossmann"/>
    <property type="match status" value="1"/>
</dbReference>
<accession>A0ABU7QDV1</accession>
<dbReference type="Pfam" id="PF21089">
    <property type="entry name" value="PKS_DH_N"/>
    <property type="match status" value="1"/>
</dbReference>
<gene>
    <name evidence="8" type="ORF">V2J94_46175</name>
</gene>
<dbReference type="SUPFAM" id="SSF53901">
    <property type="entry name" value="Thiolase-like"/>
    <property type="match status" value="1"/>
</dbReference>
<dbReference type="InterPro" id="IPR050091">
    <property type="entry name" value="PKS_NRPS_Biosynth_Enz"/>
</dbReference>
<dbReference type="InterPro" id="IPR042104">
    <property type="entry name" value="PKS_dehydratase_sf"/>
</dbReference>
<sequence>MSDIAREPIAIVGMGCRFPGGVNSPQDLWELVSNGRETVSEMPRDRGWDFVRLGQWEQNSPGSSATRFGSFLDDGADFDPEFFGISEREAMAMHPAQRLVMLTSWETFEDAGIPPAGYRGQDVAVYVGFFGPEDYGPRWHNAPQELRGRVVTGSSPSLLAGRLSYFFGFHGPSATLDTACSGSLVGVHLACQSLCTGEADLALAGGATFHGLPGVFTEFSKQGALAPDGRSKSFADSADGTGWGEGAGMLLLARLSDAQRLGYRVHAVIRGSAVNHDGASRTLTAPSQEAQERLIRKALAQAGLDTADIDVMEAHGTGTRLGDPIEARAILATYGQRSPRRPLLLGSAKPNIGHTLAAAGAGGLIKMVQALRHGLVPMTLHTDKPNPLIDWSTGTVRLATHTSHWPAVDRPRRAAVSSFGVSGTNAHVIVEEARPTPHDERARPHGDVVPWVLSARTNKALRDLARKMAPEAGAHSADVGFSLATGRTRFVRRAVVLGRNPEDFRRGLDALASGQSTKDVVVGDAVPARDVAFVFPGQGTQWAGMAVELAASSPVFRQRLSECADVLAPYCDWSLTDVLHRSSALDRVDVVQPTLFAVMVALATQWEAYGVRPTAVVGHSQGEIAAACVAGALSLPNAARVVALRSRALATLAGDYGMAAVSLGQDDVRDYVARRQSSIAVVNGPRSTVLAGPREELLCAVADIESRGERARMLPVDYASHSSQVEAARERILDALADIEPQAGRIPIYSSVTGQRVDGQELTAEYWYRNLREPVRFDLATKQMLEDGFRGFVEASPHPVLLAAIESVAESVETNDVAVVGSLRRADGGQHRFLRSLAEAHVRGVEFDADSVFGKWHPRRVELPTYPFQTRRLWVEPDREPSGEGTVGHPWLSKATPLADCGGCVLTGSISLRIHPWLADHQVQERVVVPGAAVVDLIVTAAREVGNGVVSELVQHKPLVVLEELDLQVVVGGPESDGSRTVSLFSRARMDEPWVCHADGVLMPHLAPETVHAAAWPPADAVAIDPATVYSAFAKTGIHYGPAFQAVKTAWRRGHELFAEAALTVRSEAFGVHPVLLDAALHVIGLSAPGERQDKQMLPFTWTGVSLRGIPTDSVRVHVRKLPDGRYSLRMTSLDGRSLLTVDALEMRAVAGLRVPARAQSSFRQVWRAVPVAKTNPVAPVVTDLAAFHTSVAVGAVVPKAVLWQLSSKDAEPDIWLSEVLRELQSWLAEEACAESRLIMLTTGAVNTRPDEDVDPSLAAVWGLVRSAQTENPGRFTLS</sequence>
<dbReference type="SMART" id="SM00827">
    <property type="entry name" value="PKS_AT"/>
    <property type="match status" value="1"/>
</dbReference>
<evidence type="ECO:0000256" key="5">
    <source>
        <dbReference type="PROSITE-ProRule" id="PRU01363"/>
    </source>
</evidence>
<feature type="region of interest" description="C-terminal hotdog fold" evidence="5">
    <location>
        <begin position="1021"/>
        <end position="1164"/>
    </location>
</feature>
<protein>
    <submittedName>
        <fullName evidence="8">Type I polyketide synthase</fullName>
    </submittedName>
</protein>
<dbReference type="PROSITE" id="PS52004">
    <property type="entry name" value="KS3_2"/>
    <property type="match status" value="1"/>
</dbReference>
<dbReference type="InterPro" id="IPR014030">
    <property type="entry name" value="Ketoacyl_synth_N"/>
</dbReference>
<keyword evidence="4" id="KW-0012">Acyltransferase</keyword>
<evidence type="ECO:0000313" key="9">
    <source>
        <dbReference type="Proteomes" id="UP001354709"/>
    </source>
</evidence>
<dbReference type="SUPFAM" id="SSF52151">
    <property type="entry name" value="FabD/lysophospholipase-like"/>
    <property type="match status" value="1"/>
</dbReference>
<feature type="active site" description="Proton donor; for dehydratase activity" evidence="5">
    <location>
        <position position="1078"/>
    </location>
</feature>
<proteinExistence type="predicted"/>
<feature type="domain" description="PKS/mFAS DH" evidence="7">
    <location>
        <begin position="889"/>
        <end position="1164"/>
    </location>
</feature>
<comment type="caution">
    <text evidence="8">The sequence shown here is derived from an EMBL/GenBank/DDBJ whole genome shotgun (WGS) entry which is preliminary data.</text>
</comment>
<dbReference type="Pfam" id="PF14765">
    <property type="entry name" value="PS-DH"/>
    <property type="match status" value="1"/>
</dbReference>
<evidence type="ECO:0000256" key="1">
    <source>
        <dbReference type="ARBA" id="ARBA00004792"/>
    </source>
</evidence>
<dbReference type="CDD" id="cd00833">
    <property type="entry name" value="PKS"/>
    <property type="match status" value="1"/>
</dbReference>
<name>A0ABU7QDV1_9ACTN</name>
<dbReference type="Pfam" id="PF00698">
    <property type="entry name" value="Acyl_transf_1"/>
    <property type="match status" value="1"/>
</dbReference>
<dbReference type="Pfam" id="PF00109">
    <property type="entry name" value="ketoacyl-synt"/>
    <property type="match status" value="1"/>
</dbReference>
<dbReference type="Gene3D" id="3.30.70.3290">
    <property type="match status" value="1"/>
</dbReference>
<feature type="active site" description="Proton acceptor; for dehydratase activity" evidence="5">
    <location>
        <position position="921"/>
    </location>
</feature>
<feature type="region of interest" description="N-terminal hotdog fold" evidence="5">
    <location>
        <begin position="889"/>
        <end position="1009"/>
    </location>
</feature>
<evidence type="ECO:0000256" key="3">
    <source>
        <dbReference type="ARBA" id="ARBA00023268"/>
    </source>
</evidence>
<keyword evidence="9" id="KW-1185">Reference proteome</keyword>
<feature type="domain" description="Ketosynthase family 3 (KS3)" evidence="6">
    <location>
        <begin position="6"/>
        <end position="432"/>
    </location>
</feature>
<dbReference type="InterPro" id="IPR049552">
    <property type="entry name" value="PKS_DH_N"/>
</dbReference>
<dbReference type="PROSITE" id="PS52019">
    <property type="entry name" value="PKS_MFAS_DH"/>
    <property type="match status" value="1"/>
</dbReference>
<dbReference type="InterPro" id="IPR014031">
    <property type="entry name" value="Ketoacyl_synth_C"/>
</dbReference>
<reference evidence="8 9" key="1">
    <citation type="submission" date="2023-11" db="EMBL/GenBank/DDBJ databases">
        <title>30 novel species of actinomycetes from the DSMZ collection.</title>
        <authorList>
            <person name="Nouioui I."/>
        </authorList>
    </citation>
    <scope>NUCLEOTIDE SEQUENCE [LARGE SCALE GENOMIC DNA]</scope>
    <source>
        <strain evidence="8 9">DSM 41524</strain>
    </source>
</reference>
<evidence type="ECO:0000259" key="6">
    <source>
        <dbReference type="PROSITE" id="PS52004"/>
    </source>
</evidence>
<dbReference type="Pfam" id="PF16197">
    <property type="entry name" value="KAsynt_C_assoc"/>
    <property type="match status" value="1"/>
</dbReference>
<dbReference type="InterPro" id="IPR036291">
    <property type="entry name" value="NAD(P)-bd_dom_sf"/>
</dbReference>
<dbReference type="InterPro" id="IPR014043">
    <property type="entry name" value="Acyl_transferase_dom"/>
</dbReference>
<evidence type="ECO:0000256" key="2">
    <source>
        <dbReference type="ARBA" id="ARBA00022679"/>
    </source>
</evidence>
<dbReference type="Gene3D" id="3.40.50.11460">
    <property type="match status" value="1"/>
</dbReference>